<accession>A0A644YH06</accession>
<dbReference type="AlphaFoldDB" id="A0A644YH06"/>
<dbReference type="PROSITE" id="PS51012">
    <property type="entry name" value="ABC_TM2"/>
    <property type="match status" value="1"/>
</dbReference>
<feature type="transmembrane region" description="Helical" evidence="9">
    <location>
        <begin position="21"/>
        <end position="46"/>
    </location>
</feature>
<evidence type="ECO:0000256" key="7">
    <source>
        <dbReference type="ARBA" id="ARBA00022989"/>
    </source>
</evidence>
<gene>
    <name evidence="11" type="primary">kpsM_2</name>
    <name evidence="11" type="ORF">SDC9_73788</name>
</gene>
<keyword evidence="6" id="KW-0972">Capsule biogenesis/degradation</keyword>
<keyword evidence="5 9" id="KW-0812">Transmembrane</keyword>
<feature type="transmembrane region" description="Helical" evidence="9">
    <location>
        <begin position="95"/>
        <end position="128"/>
    </location>
</feature>
<comment type="caution">
    <text evidence="11">The sequence shown here is derived from an EMBL/GenBank/DDBJ whole genome shotgun (WGS) entry which is preliminary data.</text>
</comment>
<dbReference type="InterPro" id="IPR000412">
    <property type="entry name" value="ABC_2_transport"/>
</dbReference>
<evidence type="ECO:0000256" key="6">
    <source>
        <dbReference type="ARBA" id="ARBA00022903"/>
    </source>
</evidence>
<keyword evidence="3" id="KW-1003">Cell membrane</keyword>
<keyword evidence="4" id="KW-0762">Sugar transport</keyword>
<name>A0A644YH06_9ZZZZ</name>
<feature type="transmembrane region" description="Helical" evidence="9">
    <location>
        <begin position="170"/>
        <end position="188"/>
    </location>
</feature>
<feature type="transmembrane region" description="Helical" evidence="9">
    <location>
        <begin position="58"/>
        <end position="74"/>
    </location>
</feature>
<dbReference type="PRINTS" id="PR00164">
    <property type="entry name" value="ABC2TRNSPORT"/>
</dbReference>
<keyword evidence="2" id="KW-0813">Transport</keyword>
<proteinExistence type="predicted"/>
<evidence type="ECO:0000259" key="10">
    <source>
        <dbReference type="PROSITE" id="PS51012"/>
    </source>
</evidence>
<feature type="transmembrane region" description="Helical" evidence="9">
    <location>
        <begin position="134"/>
        <end position="158"/>
    </location>
</feature>
<keyword evidence="7 9" id="KW-1133">Transmembrane helix</keyword>
<feature type="domain" description="ABC transmembrane type-2" evidence="10">
    <location>
        <begin position="20"/>
        <end position="247"/>
    </location>
</feature>
<dbReference type="PANTHER" id="PTHR30413">
    <property type="entry name" value="INNER MEMBRANE TRANSPORT PERMEASE"/>
    <property type="match status" value="1"/>
</dbReference>
<feature type="transmembrane region" description="Helical" evidence="9">
    <location>
        <begin position="223"/>
        <end position="245"/>
    </location>
</feature>
<evidence type="ECO:0000256" key="8">
    <source>
        <dbReference type="ARBA" id="ARBA00023136"/>
    </source>
</evidence>
<evidence type="ECO:0000256" key="2">
    <source>
        <dbReference type="ARBA" id="ARBA00022448"/>
    </source>
</evidence>
<protein>
    <submittedName>
        <fullName evidence="11">Polysialic acid transport protein KpsM</fullName>
    </submittedName>
</protein>
<comment type="subcellular location">
    <subcellularLocation>
        <location evidence="1">Cell membrane</location>
        <topology evidence="1">Multi-pass membrane protein</topology>
    </subcellularLocation>
</comment>
<dbReference type="PIRSF" id="PIRSF006648">
    <property type="entry name" value="DrrB"/>
    <property type="match status" value="1"/>
</dbReference>
<dbReference type="InterPro" id="IPR047817">
    <property type="entry name" value="ABC2_TM_bact-type"/>
</dbReference>
<dbReference type="PANTHER" id="PTHR30413:SF10">
    <property type="entry name" value="CAPSULE POLYSACCHARIDE EXPORT INNER-MEMBRANE PROTEIN CTRC"/>
    <property type="match status" value="1"/>
</dbReference>
<evidence type="ECO:0000256" key="1">
    <source>
        <dbReference type="ARBA" id="ARBA00004651"/>
    </source>
</evidence>
<dbReference type="EMBL" id="VSSQ01004951">
    <property type="protein sequence ID" value="MPM27278.1"/>
    <property type="molecule type" value="Genomic_DNA"/>
</dbReference>
<organism evidence="11">
    <name type="scientific">bioreactor metagenome</name>
    <dbReference type="NCBI Taxonomy" id="1076179"/>
    <lineage>
        <taxon>unclassified sequences</taxon>
        <taxon>metagenomes</taxon>
        <taxon>ecological metagenomes</taxon>
    </lineage>
</organism>
<evidence type="ECO:0000256" key="4">
    <source>
        <dbReference type="ARBA" id="ARBA00022597"/>
    </source>
</evidence>
<sequence length="255" mass="28727">MLIFRFLERNIASRYKGSVLGCAWSLVQPLMMLSVYTFVFGVIFKARWDVGDFHGNSAAYPLFMFCGMAVFNIFSESVNSSAFLITGNPGLVKKVVFPLEILPICNVLTSLVYGLAWFFLLFLGVWILLGQISWFVLLIPVVLLPVVLISSGVSMFVSSLGVYLRDVQQFVGIVTQILFFMTPIFYPATVVPEKYKWVLGLNPLATSVDQARDLFLLGRLPDLYSLAFIYCFSLGVFHLGFLWFLRTKKGFADVL</sequence>
<reference evidence="11" key="1">
    <citation type="submission" date="2019-08" db="EMBL/GenBank/DDBJ databases">
        <authorList>
            <person name="Kucharzyk K."/>
            <person name="Murdoch R.W."/>
            <person name="Higgins S."/>
            <person name="Loffler F."/>
        </authorList>
    </citation>
    <scope>NUCLEOTIDE SEQUENCE</scope>
</reference>
<evidence type="ECO:0000256" key="9">
    <source>
        <dbReference type="SAM" id="Phobius"/>
    </source>
</evidence>
<evidence type="ECO:0000256" key="3">
    <source>
        <dbReference type="ARBA" id="ARBA00022475"/>
    </source>
</evidence>
<keyword evidence="8 9" id="KW-0472">Membrane</keyword>
<evidence type="ECO:0000313" key="11">
    <source>
        <dbReference type="EMBL" id="MPM27278.1"/>
    </source>
</evidence>
<dbReference type="Pfam" id="PF01061">
    <property type="entry name" value="ABC2_membrane"/>
    <property type="match status" value="1"/>
</dbReference>
<evidence type="ECO:0000256" key="5">
    <source>
        <dbReference type="ARBA" id="ARBA00022692"/>
    </source>
</evidence>
<dbReference type="GO" id="GO:0015920">
    <property type="term" value="P:lipopolysaccharide transport"/>
    <property type="evidence" value="ECO:0007669"/>
    <property type="project" value="TreeGrafter"/>
</dbReference>
<dbReference type="InterPro" id="IPR013525">
    <property type="entry name" value="ABC2_TM"/>
</dbReference>
<dbReference type="GO" id="GO:0140359">
    <property type="term" value="F:ABC-type transporter activity"/>
    <property type="evidence" value="ECO:0007669"/>
    <property type="project" value="InterPro"/>
</dbReference>
<dbReference type="GO" id="GO:0043190">
    <property type="term" value="C:ATP-binding cassette (ABC) transporter complex"/>
    <property type="evidence" value="ECO:0007669"/>
    <property type="project" value="InterPro"/>
</dbReference>